<dbReference type="AlphaFoldDB" id="A0A4R9IG65"/>
<accession>A0A4R9IG65</accession>
<evidence type="ECO:0000313" key="3">
    <source>
        <dbReference type="EMBL" id="TGK86945.1"/>
    </source>
</evidence>
<dbReference type="InterPro" id="IPR038765">
    <property type="entry name" value="Papain-like_cys_pep_sf"/>
</dbReference>
<keyword evidence="4" id="KW-1185">Reference proteome</keyword>
<proteinExistence type="predicted"/>
<feature type="signal peptide" evidence="1">
    <location>
        <begin position="1"/>
        <end position="19"/>
    </location>
</feature>
<protein>
    <submittedName>
        <fullName evidence="3">Transglutaminase domain-containing protein</fullName>
    </submittedName>
</protein>
<dbReference type="PANTHER" id="PTHR33490">
    <property type="entry name" value="BLR5614 PROTEIN-RELATED"/>
    <property type="match status" value="1"/>
</dbReference>
<dbReference type="OrthoDB" id="336234at2"/>
<feature type="chain" id="PRO_5020855755" evidence="1">
    <location>
        <begin position="20"/>
        <end position="585"/>
    </location>
</feature>
<dbReference type="RefSeq" id="WP_135600557.1">
    <property type="nucleotide sequence ID" value="NZ_RQFK01000011.1"/>
</dbReference>
<organism evidence="3 4">
    <name type="scientific">Leptospira noumeaensis</name>
    <dbReference type="NCBI Taxonomy" id="2484964"/>
    <lineage>
        <taxon>Bacteria</taxon>
        <taxon>Pseudomonadati</taxon>
        <taxon>Spirochaetota</taxon>
        <taxon>Spirochaetia</taxon>
        <taxon>Leptospirales</taxon>
        <taxon>Leptospiraceae</taxon>
        <taxon>Leptospira</taxon>
    </lineage>
</organism>
<comment type="caution">
    <text evidence="3">The sequence shown here is derived from an EMBL/GenBank/DDBJ whole genome shotgun (WGS) entry which is preliminary data.</text>
</comment>
<dbReference type="SUPFAM" id="SSF54001">
    <property type="entry name" value="Cysteine proteinases"/>
    <property type="match status" value="1"/>
</dbReference>
<dbReference type="SMART" id="SM00460">
    <property type="entry name" value="TGc"/>
    <property type="match status" value="1"/>
</dbReference>
<gene>
    <name evidence="3" type="ORF">EHQ24_04940</name>
</gene>
<evidence type="ECO:0000313" key="4">
    <source>
        <dbReference type="Proteomes" id="UP000298009"/>
    </source>
</evidence>
<dbReference type="InterPro" id="IPR002931">
    <property type="entry name" value="Transglutaminase-like"/>
</dbReference>
<reference evidence="3" key="1">
    <citation type="journal article" date="2019" name="PLoS Negl. Trop. Dis.">
        <title>Revisiting the worldwide diversity of Leptospira species in the environment.</title>
        <authorList>
            <person name="Vincent A.T."/>
            <person name="Schiettekatte O."/>
            <person name="Bourhy P."/>
            <person name="Veyrier F.J."/>
            <person name="Picardeau M."/>
        </authorList>
    </citation>
    <scope>NUCLEOTIDE SEQUENCE [LARGE SCALE GENOMIC DNA]</scope>
    <source>
        <strain evidence="3">201800287</strain>
    </source>
</reference>
<dbReference type="Proteomes" id="UP000298009">
    <property type="component" value="Unassembled WGS sequence"/>
</dbReference>
<dbReference type="Pfam" id="PF01841">
    <property type="entry name" value="Transglut_core"/>
    <property type="match status" value="1"/>
</dbReference>
<dbReference type="Gene3D" id="3.10.620.30">
    <property type="match status" value="1"/>
</dbReference>
<dbReference type="EMBL" id="RQFK01000011">
    <property type="protein sequence ID" value="TGK86945.1"/>
    <property type="molecule type" value="Genomic_DNA"/>
</dbReference>
<evidence type="ECO:0000256" key="1">
    <source>
        <dbReference type="SAM" id="SignalP"/>
    </source>
</evidence>
<feature type="domain" description="Transglutaminase-like" evidence="2">
    <location>
        <begin position="433"/>
        <end position="497"/>
    </location>
</feature>
<evidence type="ECO:0000259" key="2">
    <source>
        <dbReference type="SMART" id="SM00460"/>
    </source>
</evidence>
<sequence length="585" mass="66760">MKKLVWILLFFSFFSSAVAVSVGEVPISWKEIRSKYNWKTNPSFPESESVDLFESVLYTDGRLFFQTKDSTKQSSILIWNLESGESKKFPWDGGRVTGWTECSGKILIQTTKTLWDLDAKTLVVNRKLPWPNNGKSWQDIVCLDHKIYRLVSEQLEVYDLESGELESKIPVPFSSVQRITKRGESDILFLSSFWGNTIQVFSPKDPTNKKEWKFPVNHRALFKLVTLSEDHFLIFDPITKIYGEWMVFENSILPLLTPVEVADGLRAYRFSPIQNKIQYQFQLTALIDVPETKYQLVLPKQNTSSQNLKDEVIHPSAVEEVDGAGNRSLVLTFPPLKAGDTRDISVYEAILTRYKIHWNLNPNLTLSKNQNQNGMESYLLDDWFLKLNEDVVVQKRNTLFQENTNLKQILTKTQEYVSSIPYKSGSFEPAPKVIEKNNGGCTEHSYVTMALLRGMGIPSRLVWNYLPTESSKEITFNHKFVEVWVEGLGWIPMEPLAAPRSKPGVTYARHVVFAGLPGTNHPKIAGGDRLVQLSKDQLDLNKKIKFKLVVVKNDSTNDEIDGTEEKVIPQKTNRALNSGEEMVVP</sequence>
<dbReference type="SUPFAM" id="SSF63829">
    <property type="entry name" value="Calcium-dependent phosphotriesterase"/>
    <property type="match status" value="1"/>
</dbReference>
<keyword evidence="1" id="KW-0732">Signal</keyword>
<name>A0A4R9IG65_9LEPT</name>